<dbReference type="InterPro" id="IPR002560">
    <property type="entry name" value="Transposase_DDE"/>
</dbReference>
<dbReference type="InterPro" id="IPR047951">
    <property type="entry name" value="Transpos_ISL3"/>
</dbReference>
<name>A0A9X7CH53_BACCE</name>
<reference evidence="2 3" key="1">
    <citation type="submission" date="2017-09" db="EMBL/GenBank/DDBJ databases">
        <title>Large-scale bioinformatics analysis of Bacillus genomes uncovers conserved roles of natural products in bacterial physiology.</title>
        <authorList>
            <consortium name="Agbiome Team Llc"/>
            <person name="Bleich R.M."/>
            <person name="Grubbs K.J."/>
            <person name="Santa Maria K.C."/>
            <person name="Allen S.E."/>
            <person name="Farag S."/>
            <person name="Shank E.A."/>
            <person name="Bowers A."/>
        </authorList>
    </citation>
    <scope>NUCLEOTIDE SEQUENCE [LARGE SCALE GENOMIC DNA]</scope>
    <source>
        <strain evidence="2 3">AFS041711</strain>
    </source>
</reference>
<dbReference type="Pfam" id="PF01610">
    <property type="entry name" value="DDE_Tnp_ISL3"/>
    <property type="match status" value="1"/>
</dbReference>
<feature type="domain" description="Transposase IS204/IS1001/IS1096/IS1165 DDE" evidence="1">
    <location>
        <begin position="55"/>
        <end position="167"/>
    </location>
</feature>
<evidence type="ECO:0000313" key="2">
    <source>
        <dbReference type="EMBL" id="PGS63997.1"/>
    </source>
</evidence>
<dbReference type="PANTHER" id="PTHR33498">
    <property type="entry name" value="TRANSPOSASE FOR INSERTION SEQUENCE ELEMENT IS1557"/>
    <property type="match status" value="1"/>
</dbReference>
<dbReference type="Proteomes" id="UP000224203">
    <property type="component" value="Unassembled WGS sequence"/>
</dbReference>
<sequence length="179" mass="21219">MPYFRKKVYNGSTSTVSHYISKLKKSLFENSQSFHDTKFEFVKRKEIIALLFHSEKTKIKLSEKQIKEIYKLYPQIESVINLVNDFRDILKQKKSDALQVWMERATALNIQPLNSFIKEIERDLTAVKNGIIYEYNNGLAEGKINKLKLVKRTMYGRCLFDLLRNKILLLEYEQKVLFN</sequence>
<dbReference type="PANTHER" id="PTHR33498:SF1">
    <property type="entry name" value="TRANSPOSASE FOR INSERTION SEQUENCE ELEMENT IS1557"/>
    <property type="match status" value="1"/>
</dbReference>
<dbReference type="AlphaFoldDB" id="A0A9X7CH53"/>
<gene>
    <name evidence="2" type="ORF">COC69_30975</name>
</gene>
<protein>
    <recommendedName>
        <fullName evidence="1">Transposase IS204/IS1001/IS1096/IS1165 DDE domain-containing protein</fullName>
    </recommendedName>
</protein>
<comment type="caution">
    <text evidence="2">The sequence shown here is derived from an EMBL/GenBank/DDBJ whole genome shotgun (WGS) entry which is preliminary data.</text>
</comment>
<evidence type="ECO:0000313" key="3">
    <source>
        <dbReference type="Proteomes" id="UP000224203"/>
    </source>
</evidence>
<accession>A0A9X7CH53</accession>
<evidence type="ECO:0000259" key="1">
    <source>
        <dbReference type="Pfam" id="PF01610"/>
    </source>
</evidence>
<proteinExistence type="predicted"/>
<organism evidence="2 3">
    <name type="scientific">Bacillus cereus</name>
    <dbReference type="NCBI Taxonomy" id="1396"/>
    <lineage>
        <taxon>Bacteria</taxon>
        <taxon>Bacillati</taxon>
        <taxon>Bacillota</taxon>
        <taxon>Bacilli</taxon>
        <taxon>Bacillales</taxon>
        <taxon>Bacillaceae</taxon>
        <taxon>Bacillus</taxon>
        <taxon>Bacillus cereus group</taxon>
    </lineage>
</organism>
<dbReference type="EMBL" id="NULI01000280">
    <property type="protein sequence ID" value="PGS63997.1"/>
    <property type="molecule type" value="Genomic_DNA"/>
</dbReference>